<gene>
    <name evidence="4" type="primary">INTS2</name>
    <name evidence="4" type="synonym">ints2</name>
</gene>
<dbReference type="InterPro" id="IPR029321">
    <property type="entry name" value="INTS2"/>
</dbReference>
<dbReference type="GO" id="GO:0034472">
    <property type="term" value="P:snRNA 3'-end processing"/>
    <property type="evidence" value="ECO:0007669"/>
    <property type="project" value="TreeGrafter"/>
</dbReference>
<dbReference type="PRINTS" id="PR02105">
    <property type="entry name" value="INTSUBUNIT2"/>
</dbReference>
<proteinExistence type="inferred from homology"/>
<sequence length="1175" mass="130912">MADSAGLQFVSSFAFEAMQKVDVVRLAALSDPELRLLLPCLVRMALCAPADQSHTWAQDKKLILRLLSGVEAVNSIVALLSVDFHALEQDARKEQQFRNKGGGSNGESFLVSQLQHGLTLEFEHSDPLRRLRLTLSELLVIMNKVTDSNGEFFLKSSELFESPVYLEEVADVLCILQAELPFLLPIVDVAEALLHVRNGDWFMCLLVANVPDSFNEVCRGLIKNGERQDEESVGGRHRTEALRQLCLMNPSQALNIRAMVVEECHLPGLGVALTLDYKPDAPDEAVSPLVSYVSGLLLGTNSKVRTWFSMFIRNGQQSKRESSSVLWQMRRQLLLELVAILPRSRSTRVPNNGKIDDEGSSGYSGLREEHVVKASALLRLYCALMGIASLRPTDEEAEQLLQLMTSRPPATPAGVRFVSLSFCKLLAFPTLVSTPEQEQLMVMWLSWMIKEEEYFESAAGVSASFGEMLLLVAMYFHSNQLSSIIELVCSTLGMKIAIKPGSLSKMKTIFTQEIFTEQVVTAHAVRVAVTNNLSANISGFLPIHCIYQLLRSRAFTKHKVSIKDWIYRQLCETTTPIHTQLIPLIDAYINSILTPASKANPEATNQPITDTWLRGRQRYSITTQLLILYYILSYEENLLASTKQLALMKRKPKSYSAALMDQIPIKYLVTQAQGLQQELGGLHSALLRLLATNYPHLCLVEDWVCEEEVTGTLPLLRRMMLPFIARRYTQNQLHQAFQKLPSSSPRLMRILEYLTLLSPGDLIPYAEALTASMSLLLQPAVPRRLIQTLNKLWMGLNTVMPRRLWVMTVNALQPSATLQQQQTCTQNDLMIDPLIVLRCDQRVYRCPPLMDIVLHMLNGYLLASKAYLQSHLKETADFERQSQTVSSVTGSGQLDTPEVTREELKNALLAAQDSAAVQILLELCLPTSDEQQSGGSSESLWRSNWEDAEPQGGLLSDLREVQCLICCLLHQMFIADPNIAKLIHFQGYPQALLPLTVAGIPSIHICLDFIPELLAQPQLEKQIFAIQLLSHLCTQYALPKSLSVARLAISVMGTLLTVLSRAKRYSFFMPTLPCLVAFCQAFPPLYDDVAALLVQVGQVCASDVATKARDVDPFIARLQNLQEKPEEGPVPGASSKLVLPQKTKEDLGGADPDVQLCYCIEATFVDIISSTLHGL</sequence>
<evidence type="ECO:0000256" key="1">
    <source>
        <dbReference type="ARBA" id="ARBA00004123"/>
    </source>
</evidence>
<evidence type="ECO:0000313" key="5">
    <source>
        <dbReference type="Proteomes" id="UP000694548"/>
    </source>
</evidence>
<keyword evidence="3" id="KW-0539">Nucleus</keyword>
<dbReference type="PANTHER" id="PTHR28608:SF1">
    <property type="entry name" value="INTEGRATOR COMPLEX SUBUNIT 2"/>
    <property type="match status" value="1"/>
</dbReference>
<dbReference type="AlphaFoldDB" id="A0A8C6LEX3"/>
<name>A0A8C6LEX3_NOTFU</name>
<evidence type="ECO:0000313" key="4">
    <source>
        <dbReference type="Ensembl" id="ENSNFUP00015017973.1"/>
    </source>
</evidence>
<protein>
    <submittedName>
        <fullName evidence="4">Integrator complex subunit 2</fullName>
    </submittedName>
</protein>
<reference evidence="4" key="3">
    <citation type="submission" date="2025-09" db="UniProtKB">
        <authorList>
            <consortium name="Ensembl"/>
        </authorList>
    </citation>
    <scope>IDENTIFICATION</scope>
</reference>
<dbReference type="PANTHER" id="PTHR28608">
    <property type="entry name" value="INTEGRATOR COMPLEX SUBUNIT 2"/>
    <property type="match status" value="1"/>
</dbReference>
<dbReference type="GeneTree" id="ENSGT00390000011888"/>
<reference evidence="4" key="1">
    <citation type="submission" date="2014-08" db="EMBL/GenBank/DDBJ databases">
        <authorList>
            <person name="Senf B."/>
            <person name="Petzold A."/>
            <person name="Downie B.R."/>
            <person name="Koch P."/>
            <person name="Platzer M."/>
        </authorList>
    </citation>
    <scope>NUCLEOTIDE SEQUENCE [LARGE SCALE GENOMIC DNA]</scope>
    <source>
        <strain evidence="4">GRZ</strain>
    </source>
</reference>
<evidence type="ECO:0000256" key="2">
    <source>
        <dbReference type="ARBA" id="ARBA00006705"/>
    </source>
</evidence>
<dbReference type="Proteomes" id="UP000694548">
    <property type="component" value="Chromosome sgr11"/>
</dbReference>
<evidence type="ECO:0000256" key="3">
    <source>
        <dbReference type="ARBA" id="ARBA00023242"/>
    </source>
</evidence>
<comment type="similarity">
    <text evidence="2">Belongs to the Integrator subunit 2 family.</text>
</comment>
<comment type="subcellular location">
    <subcellularLocation>
        <location evidence="1">Nucleus</location>
    </subcellularLocation>
</comment>
<dbReference type="Ensembl" id="ENSNFUT00015018796.1">
    <property type="protein sequence ID" value="ENSNFUP00015017973.1"/>
    <property type="gene ID" value="ENSNFUG00015008470.1"/>
</dbReference>
<reference evidence="4" key="2">
    <citation type="submission" date="2025-08" db="UniProtKB">
        <authorList>
            <consortium name="Ensembl"/>
        </authorList>
    </citation>
    <scope>IDENTIFICATION</scope>
</reference>
<accession>A0A8C6LEX3</accession>
<dbReference type="GO" id="GO:0032039">
    <property type="term" value="C:integrator complex"/>
    <property type="evidence" value="ECO:0007669"/>
    <property type="project" value="InterPro"/>
</dbReference>
<organism evidence="4 5">
    <name type="scientific">Nothobranchius furzeri</name>
    <name type="common">Turquoise killifish</name>
    <dbReference type="NCBI Taxonomy" id="105023"/>
    <lineage>
        <taxon>Eukaryota</taxon>
        <taxon>Metazoa</taxon>
        <taxon>Chordata</taxon>
        <taxon>Craniata</taxon>
        <taxon>Vertebrata</taxon>
        <taxon>Euteleostomi</taxon>
        <taxon>Actinopterygii</taxon>
        <taxon>Neopterygii</taxon>
        <taxon>Teleostei</taxon>
        <taxon>Neoteleostei</taxon>
        <taxon>Acanthomorphata</taxon>
        <taxon>Ovalentaria</taxon>
        <taxon>Atherinomorphae</taxon>
        <taxon>Cyprinodontiformes</taxon>
        <taxon>Nothobranchiidae</taxon>
        <taxon>Nothobranchius</taxon>
    </lineage>
</organism>
<dbReference type="InterPro" id="IPR026236">
    <property type="entry name" value="Int2_metazoa"/>
</dbReference>
<keyword evidence="5" id="KW-1185">Reference proteome</keyword>
<dbReference type="Pfam" id="PF14750">
    <property type="entry name" value="INTS2"/>
    <property type="match status" value="1"/>
</dbReference>